<evidence type="ECO:0000256" key="3">
    <source>
        <dbReference type="ARBA" id="ARBA00023004"/>
    </source>
</evidence>
<evidence type="ECO:0000256" key="4">
    <source>
        <dbReference type="ARBA" id="ARBA00023014"/>
    </source>
</evidence>
<dbReference type="PANTHER" id="PTHR21496">
    <property type="entry name" value="FERREDOXIN-RELATED"/>
    <property type="match status" value="1"/>
</dbReference>
<name>A0A2N7WI35_9BURK</name>
<dbReference type="Proteomes" id="UP000235659">
    <property type="component" value="Unassembled WGS sequence"/>
</dbReference>
<dbReference type="AlphaFoldDB" id="A0A2N7WI35"/>
<dbReference type="EMBL" id="CADIJZ010000004">
    <property type="protein sequence ID" value="CAB3651996.1"/>
    <property type="molecule type" value="Genomic_DNA"/>
</dbReference>
<dbReference type="GO" id="GO:0051537">
    <property type="term" value="F:2 iron, 2 sulfur cluster binding"/>
    <property type="evidence" value="ECO:0007669"/>
    <property type="project" value="UniProtKB-KW"/>
</dbReference>
<dbReference type="EMBL" id="PNXY01000014">
    <property type="protein sequence ID" value="PMS29052.1"/>
    <property type="molecule type" value="Genomic_DNA"/>
</dbReference>
<dbReference type="OrthoDB" id="9800167at2"/>
<keyword evidence="6" id="KW-0560">Oxidoreductase</keyword>
<keyword evidence="4" id="KW-0411">Iron-sulfur</keyword>
<dbReference type="RefSeq" id="WP_102633839.1">
    <property type="nucleotide sequence ID" value="NZ_CADIJZ010000004.1"/>
</dbReference>
<dbReference type="Gene3D" id="2.102.10.10">
    <property type="entry name" value="Rieske [2Fe-2S] iron-sulphur domain"/>
    <property type="match status" value="1"/>
</dbReference>
<keyword evidence="6" id="KW-0223">Dioxygenase</keyword>
<feature type="domain" description="Rieske" evidence="5">
    <location>
        <begin position="5"/>
        <end position="99"/>
    </location>
</feature>
<dbReference type="Proteomes" id="UP000494205">
    <property type="component" value="Unassembled WGS sequence"/>
</dbReference>
<sequence length="118" mass="12107">MSRRIVVGVAGELAPGQRKLAFIDGHSIVLFNIEGTLHAIDNTCPHNGAALSGGQLEGCMLRCPAHGLRFNLRTGCMAGTGGLSVTIFPVEIVDSKVLVTLDAPNAAPSQARAGSAAT</sequence>
<keyword evidence="8" id="KW-1185">Reference proteome</keyword>
<dbReference type="PANTHER" id="PTHR21496:SF23">
    <property type="entry name" value="3-PHENYLPROPIONATE_CINNAMIC ACID DIOXYGENASE FERREDOXIN SUBUNIT"/>
    <property type="match status" value="1"/>
</dbReference>
<evidence type="ECO:0000313" key="7">
    <source>
        <dbReference type="EMBL" id="PMS29052.1"/>
    </source>
</evidence>
<keyword evidence="3" id="KW-0408">Iron</keyword>
<organism evidence="6 9">
    <name type="scientific">Paraburkholderia rhynchosiae</name>
    <dbReference type="NCBI Taxonomy" id="487049"/>
    <lineage>
        <taxon>Bacteria</taxon>
        <taxon>Pseudomonadati</taxon>
        <taxon>Pseudomonadota</taxon>
        <taxon>Betaproteobacteria</taxon>
        <taxon>Burkholderiales</taxon>
        <taxon>Burkholderiaceae</taxon>
        <taxon>Paraburkholderia</taxon>
    </lineage>
</organism>
<dbReference type="PROSITE" id="PS51296">
    <property type="entry name" value="RIESKE"/>
    <property type="match status" value="1"/>
</dbReference>
<reference evidence="6 9" key="2">
    <citation type="submission" date="2020-04" db="EMBL/GenBank/DDBJ databases">
        <authorList>
            <person name="De Canck E."/>
        </authorList>
    </citation>
    <scope>NUCLEOTIDE SEQUENCE [LARGE SCALE GENOMIC DNA]</scope>
    <source>
        <strain evidence="6 9">LMG 27174</strain>
    </source>
</reference>
<keyword evidence="1" id="KW-0001">2Fe-2S</keyword>
<dbReference type="InterPro" id="IPR036922">
    <property type="entry name" value="Rieske_2Fe-2S_sf"/>
</dbReference>
<reference evidence="7 8" key="1">
    <citation type="submission" date="2018-01" db="EMBL/GenBank/DDBJ databases">
        <title>Whole genome analyses suggest that Burkholderia sensu lato contains two further novel genera in the rhizoxinica-symbiotica group Mycetohabitans gen. nov., and Trinickia gen. nov.: implications for the evolution of diazotrophy and nodulation in the Burkholderiaceae.</title>
        <authorList>
            <person name="Estrada-de los Santos P."/>
            <person name="Palmer M."/>
            <person name="Chavez-Ramirez B."/>
            <person name="Beukes C."/>
            <person name="Steenkamp E.T."/>
            <person name="Hirsch A.M."/>
            <person name="Manyaka P."/>
            <person name="Maluk M."/>
            <person name="Lafos M."/>
            <person name="Crook M."/>
            <person name="Gross E."/>
            <person name="Simon M.F."/>
            <person name="Bueno dos Reis Junior F."/>
            <person name="Poole P.S."/>
            <person name="Venter S.N."/>
            <person name="James E.K."/>
        </authorList>
    </citation>
    <scope>NUCLEOTIDE SEQUENCE [LARGE SCALE GENOMIC DNA]</scope>
    <source>
        <strain evidence="7 8">WSM 3937</strain>
    </source>
</reference>
<gene>
    <name evidence="6" type="primary">hcaC_1</name>
    <name evidence="7" type="ORF">C0Z16_19905</name>
    <name evidence="6" type="ORF">LMG27174_01199</name>
</gene>
<keyword evidence="2" id="KW-0479">Metal-binding</keyword>
<proteinExistence type="predicted"/>
<accession>A0A2N7WI35</accession>
<evidence type="ECO:0000256" key="2">
    <source>
        <dbReference type="ARBA" id="ARBA00022723"/>
    </source>
</evidence>
<dbReference type="Pfam" id="PF00355">
    <property type="entry name" value="Rieske"/>
    <property type="match status" value="1"/>
</dbReference>
<protein>
    <submittedName>
        <fullName evidence="7">(2Fe-2S)-binding protein</fullName>
    </submittedName>
    <submittedName>
        <fullName evidence="6">3-phenylpropionate/cinnamic acid dioxygenase ferredoxin subunit</fullName>
    </submittedName>
</protein>
<evidence type="ECO:0000313" key="9">
    <source>
        <dbReference type="Proteomes" id="UP000494205"/>
    </source>
</evidence>
<dbReference type="InterPro" id="IPR017941">
    <property type="entry name" value="Rieske_2Fe-2S"/>
</dbReference>
<dbReference type="SUPFAM" id="SSF50022">
    <property type="entry name" value="ISP domain"/>
    <property type="match status" value="1"/>
</dbReference>
<dbReference type="GO" id="GO:0046872">
    <property type="term" value="F:metal ion binding"/>
    <property type="evidence" value="ECO:0007669"/>
    <property type="project" value="UniProtKB-KW"/>
</dbReference>
<evidence type="ECO:0000313" key="6">
    <source>
        <dbReference type="EMBL" id="CAB3651996.1"/>
    </source>
</evidence>
<evidence type="ECO:0000256" key="1">
    <source>
        <dbReference type="ARBA" id="ARBA00022714"/>
    </source>
</evidence>
<evidence type="ECO:0000259" key="5">
    <source>
        <dbReference type="PROSITE" id="PS51296"/>
    </source>
</evidence>
<evidence type="ECO:0000313" key="8">
    <source>
        <dbReference type="Proteomes" id="UP000235659"/>
    </source>
</evidence>
<dbReference type="GO" id="GO:0051213">
    <property type="term" value="F:dioxygenase activity"/>
    <property type="evidence" value="ECO:0007669"/>
    <property type="project" value="UniProtKB-KW"/>
</dbReference>